<keyword evidence="2" id="KW-1185">Reference proteome</keyword>
<name>A0A6G0WJ21_9STRA</name>
<comment type="caution">
    <text evidence="1">The sequence shown here is derived from an EMBL/GenBank/DDBJ whole genome shotgun (WGS) entry which is preliminary data.</text>
</comment>
<evidence type="ECO:0000313" key="1">
    <source>
        <dbReference type="EMBL" id="KAF0727207.1"/>
    </source>
</evidence>
<reference evidence="1 2" key="1">
    <citation type="submission" date="2019-07" db="EMBL/GenBank/DDBJ databases">
        <title>Genomics analysis of Aphanomyces spp. identifies a new class of oomycete effector associated with host adaptation.</title>
        <authorList>
            <person name="Gaulin E."/>
        </authorList>
    </citation>
    <scope>NUCLEOTIDE SEQUENCE [LARGE SCALE GENOMIC DNA]</scope>
    <source>
        <strain evidence="1 2">ATCC 201684</strain>
    </source>
</reference>
<dbReference type="EMBL" id="VJMJ01000200">
    <property type="protein sequence ID" value="KAF0727207.1"/>
    <property type="molecule type" value="Genomic_DNA"/>
</dbReference>
<sequence>MVLMQLTPATIAAISTATVQGDNATDACVVKLTIITDKTFLPAAFKACVAKVTNSTPRVHRFGWTDPVINAYNDSALLCQTWYTGLAHDFKTIEPPCVLALSNKTQVFSSTWNYTLFDISR</sequence>
<protein>
    <submittedName>
        <fullName evidence="1">Uncharacterized protein</fullName>
    </submittedName>
</protein>
<dbReference type="VEuPathDB" id="FungiDB:AeMF1_000120"/>
<accession>A0A6G0WJ21</accession>
<evidence type="ECO:0000313" key="2">
    <source>
        <dbReference type="Proteomes" id="UP000481153"/>
    </source>
</evidence>
<dbReference type="Proteomes" id="UP000481153">
    <property type="component" value="Unassembled WGS sequence"/>
</dbReference>
<gene>
    <name evidence="1" type="ORF">Ae201684_014736</name>
</gene>
<dbReference type="AlphaFoldDB" id="A0A6G0WJ21"/>
<organism evidence="1 2">
    <name type="scientific">Aphanomyces euteiches</name>
    <dbReference type="NCBI Taxonomy" id="100861"/>
    <lineage>
        <taxon>Eukaryota</taxon>
        <taxon>Sar</taxon>
        <taxon>Stramenopiles</taxon>
        <taxon>Oomycota</taxon>
        <taxon>Saprolegniomycetes</taxon>
        <taxon>Saprolegniales</taxon>
        <taxon>Verrucalvaceae</taxon>
        <taxon>Aphanomyces</taxon>
    </lineage>
</organism>
<proteinExistence type="predicted"/>